<dbReference type="SUPFAM" id="SSF46689">
    <property type="entry name" value="Homeodomain-like"/>
    <property type="match status" value="1"/>
</dbReference>
<dbReference type="PROSITE" id="PS50977">
    <property type="entry name" value="HTH_TETR_2"/>
    <property type="match status" value="1"/>
</dbReference>
<dbReference type="Proteomes" id="UP000193010">
    <property type="component" value="Unassembled WGS sequence"/>
</dbReference>
<keyword evidence="7" id="KW-1185">Reference proteome</keyword>
<organism evidence="6 7">
    <name type="scientific">Mycobacterium florentinum</name>
    <dbReference type="NCBI Taxonomy" id="292462"/>
    <lineage>
        <taxon>Bacteria</taxon>
        <taxon>Bacillati</taxon>
        <taxon>Actinomycetota</taxon>
        <taxon>Actinomycetes</taxon>
        <taxon>Mycobacteriales</taxon>
        <taxon>Mycobacteriaceae</taxon>
        <taxon>Mycobacterium</taxon>
        <taxon>Mycobacterium simiae complex</taxon>
    </lineage>
</organism>
<dbReference type="InterPro" id="IPR001647">
    <property type="entry name" value="HTH_TetR"/>
</dbReference>
<evidence type="ECO:0000256" key="1">
    <source>
        <dbReference type="ARBA" id="ARBA00023015"/>
    </source>
</evidence>
<dbReference type="GO" id="GO:0000976">
    <property type="term" value="F:transcription cis-regulatory region binding"/>
    <property type="evidence" value="ECO:0007669"/>
    <property type="project" value="TreeGrafter"/>
</dbReference>
<sequence length="224" mass="25056">MVDSRADGRPPTRQRLSAEARREKILDAALKVFAEYGFEGGRLRQIASEAGITEPYLFRHFASKAELYEWAVIRPLIVLVERFESEMVAIKAGPPITVAELVREINRALLQFMLDGIPFIGASFFSDSAGGDFYTKRVRPRVVDPLVDILRHIKGWPAPTVSVELVAESMWGINYGVALDSLHTGLQIDVAKTSERVSRLYLLGIPSFHSQELSRARKSSKTAR</sequence>
<evidence type="ECO:0000256" key="3">
    <source>
        <dbReference type="ARBA" id="ARBA00023163"/>
    </source>
</evidence>
<feature type="DNA-binding region" description="H-T-H motif" evidence="4">
    <location>
        <begin position="42"/>
        <end position="61"/>
    </location>
</feature>
<dbReference type="PANTHER" id="PTHR30055">
    <property type="entry name" value="HTH-TYPE TRANSCRIPTIONAL REGULATOR RUTR"/>
    <property type="match status" value="1"/>
</dbReference>
<dbReference type="AlphaFoldDB" id="A0A1X1TXC5"/>
<evidence type="ECO:0000259" key="5">
    <source>
        <dbReference type="PROSITE" id="PS50977"/>
    </source>
</evidence>
<dbReference type="RefSeq" id="WP_085225050.1">
    <property type="nucleotide sequence ID" value="NZ_AP022576.1"/>
</dbReference>
<dbReference type="STRING" id="292462.AWC05_02480"/>
<protein>
    <recommendedName>
        <fullName evidence="5">HTH tetR-type domain-containing protein</fullName>
    </recommendedName>
</protein>
<dbReference type="PANTHER" id="PTHR30055:SF234">
    <property type="entry name" value="HTH-TYPE TRANSCRIPTIONAL REGULATOR BETI"/>
    <property type="match status" value="1"/>
</dbReference>
<proteinExistence type="predicted"/>
<evidence type="ECO:0000313" key="7">
    <source>
        <dbReference type="Proteomes" id="UP000193010"/>
    </source>
</evidence>
<dbReference type="GO" id="GO:0003700">
    <property type="term" value="F:DNA-binding transcription factor activity"/>
    <property type="evidence" value="ECO:0007669"/>
    <property type="project" value="TreeGrafter"/>
</dbReference>
<feature type="domain" description="HTH tetR-type" evidence="5">
    <location>
        <begin position="19"/>
        <end position="79"/>
    </location>
</feature>
<keyword evidence="2 4" id="KW-0238">DNA-binding</keyword>
<reference evidence="6 7" key="1">
    <citation type="submission" date="2016-01" db="EMBL/GenBank/DDBJ databases">
        <title>The new phylogeny of the genus Mycobacterium.</title>
        <authorList>
            <person name="Tarcisio F."/>
            <person name="Conor M."/>
            <person name="Antonella G."/>
            <person name="Elisabetta G."/>
            <person name="Giulia F.S."/>
            <person name="Sara T."/>
            <person name="Anna F."/>
            <person name="Clotilde B."/>
            <person name="Roberto B."/>
            <person name="Veronica D.S."/>
            <person name="Fabio R."/>
            <person name="Monica P."/>
            <person name="Olivier J."/>
            <person name="Enrico T."/>
            <person name="Nicola S."/>
        </authorList>
    </citation>
    <scope>NUCLEOTIDE SEQUENCE [LARGE SCALE GENOMIC DNA]</scope>
    <source>
        <strain evidence="6 7">DSM 44852</strain>
    </source>
</reference>
<keyword evidence="1" id="KW-0805">Transcription regulation</keyword>
<evidence type="ECO:0000313" key="6">
    <source>
        <dbReference type="EMBL" id="ORV49059.1"/>
    </source>
</evidence>
<accession>A0A1X1TXC5</accession>
<comment type="caution">
    <text evidence="6">The sequence shown here is derived from an EMBL/GenBank/DDBJ whole genome shotgun (WGS) entry which is preliminary data.</text>
</comment>
<evidence type="ECO:0000256" key="4">
    <source>
        <dbReference type="PROSITE-ProRule" id="PRU00335"/>
    </source>
</evidence>
<keyword evidence="3" id="KW-0804">Transcription</keyword>
<dbReference type="InterPro" id="IPR009057">
    <property type="entry name" value="Homeodomain-like_sf"/>
</dbReference>
<dbReference type="Pfam" id="PF00440">
    <property type="entry name" value="TetR_N"/>
    <property type="match status" value="1"/>
</dbReference>
<evidence type="ECO:0000256" key="2">
    <source>
        <dbReference type="ARBA" id="ARBA00023125"/>
    </source>
</evidence>
<dbReference type="OrthoDB" id="4542604at2"/>
<dbReference type="PRINTS" id="PR00455">
    <property type="entry name" value="HTHTETR"/>
</dbReference>
<dbReference type="Gene3D" id="1.10.357.10">
    <property type="entry name" value="Tetracycline Repressor, domain 2"/>
    <property type="match status" value="1"/>
</dbReference>
<gene>
    <name evidence="6" type="ORF">AWC05_02480</name>
</gene>
<dbReference type="EMBL" id="LQOV01000032">
    <property type="protein sequence ID" value="ORV49059.1"/>
    <property type="molecule type" value="Genomic_DNA"/>
</dbReference>
<dbReference type="InterPro" id="IPR050109">
    <property type="entry name" value="HTH-type_TetR-like_transc_reg"/>
</dbReference>
<name>A0A1X1TXC5_MYCFL</name>